<feature type="transmembrane region" description="Helical" evidence="7">
    <location>
        <begin position="526"/>
        <end position="548"/>
    </location>
</feature>
<dbReference type="eggNOG" id="KOG2399">
    <property type="taxonomic scope" value="Eukaryota"/>
</dbReference>
<comment type="subcellular location">
    <subcellularLocation>
        <location evidence="1">Membrane</location>
        <topology evidence="1">Multi-pass membrane protein</topology>
    </subcellularLocation>
</comment>
<reference evidence="9 10" key="1">
    <citation type="journal article" date="2011" name="Proc. Natl. Acad. Sci. U.S.A.">
        <title>Evolutionary erosion of yeast sex chromosomes by mating-type switching accidents.</title>
        <authorList>
            <person name="Gordon J.L."/>
            <person name="Armisen D."/>
            <person name="Proux-Wera E."/>
            <person name="Oheigeartaigh S.S."/>
            <person name="Byrne K.P."/>
            <person name="Wolfe K.H."/>
        </authorList>
    </citation>
    <scope>NUCLEOTIDE SEQUENCE [LARGE SCALE GENOMIC DNA]</scope>
    <source>
        <strain evidence="10">ATCC 24235 / CBS 4417 / NBRC 1672 / NRRL Y-8282 / UCD 70-5</strain>
    </source>
</reference>
<protein>
    <recommendedName>
        <fullName evidence="8">Sodium/calcium exchanger membrane region domain-containing protein</fullName>
    </recommendedName>
</protein>
<dbReference type="GO" id="GO:0070316">
    <property type="term" value="P:regulation of G0 to G1 transition"/>
    <property type="evidence" value="ECO:0007669"/>
    <property type="project" value="EnsemblFungi"/>
</dbReference>
<dbReference type="GO" id="GO:0008324">
    <property type="term" value="F:monoatomic cation transmembrane transporter activity"/>
    <property type="evidence" value="ECO:0007669"/>
    <property type="project" value="TreeGrafter"/>
</dbReference>
<dbReference type="OrthoDB" id="407410at2759"/>
<evidence type="ECO:0000256" key="1">
    <source>
        <dbReference type="ARBA" id="ARBA00004141"/>
    </source>
</evidence>
<evidence type="ECO:0000256" key="4">
    <source>
        <dbReference type="ARBA" id="ARBA00022692"/>
    </source>
</evidence>
<evidence type="ECO:0000256" key="7">
    <source>
        <dbReference type="SAM" id="Phobius"/>
    </source>
</evidence>
<dbReference type="Gene3D" id="1.20.1420.30">
    <property type="entry name" value="NCX, central ion-binding region"/>
    <property type="match status" value="2"/>
</dbReference>
<organism evidence="9 10">
    <name type="scientific">Tetrapisispora phaffii (strain ATCC 24235 / CBS 4417 / NBRC 1672 / NRRL Y-8282 / UCD 70-5)</name>
    <name type="common">Yeast</name>
    <name type="synonym">Fabospora phaffii</name>
    <dbReference type="NCBI Taxonomy" id="1071381"/>
    <lineage>
        <taxon>Eukaryota</taxon>
        <taxon>Fungi</taxon>
        <taxon>Dikarya</taxon>
        <taxon>Ascomycota</taxon>
        <taxon>Saccharomycotina</taxon>
        <taxon>Saccharomycetes</taxon>
        <taxon>Saccharomycetales</taxon>
        <taxon>Saccharomycetaceae</taxon>
        <taxon>Tetrapisispora</taxon>
    </lineage>
</organism>
<feature type="transmembrane region" description="Helical" evidence="7">
    <location>
        <begin position="426"/>
        <end position="447"/>
    </location>
</feature>
<dbReference type="Proteomes" id="UP000005666">
    <property type="component" value="Chromosome 9"/>
</dbReference>
<evidence type="ECO:0000313" key="10">
    <source>
        <dbReference type="Proteomes" id="UP000005666"/>
    </source>
</evidence>
<keyword evidence="4 7" id="KW-0812">Transmembrane</keyword>
<feature type="transmembrane region" description="Helical" evidence="7">
    <location>
        <begin position="659"/>
        <end position="679"/>
    </location>
</feature>
<feature type="transmembrane region" description="Helical" evidence="7">
    <location>
        <begin position="626"/>
        <end position="647"/>
    </location>
</feature>
<gene>
    <name evidence="9" type="primary">TPHA0I03000</name>
    <name evidence="9" type="ordered locus">TPHA_0I03000</name>
</gene>
<feature type="transmembrane region" description="Helical" evidence="7">
    <location>
        <begin position="109"/>
        <end position="131"/>
    </location>
</feature>
<feature type="transmembrane region" description="Helical" evidence="7">
    <location>
        <begin position="143"/>
        <end position="160"/>
    </location>
</feature>
<dbReference type="HOGENOM" id="CLU_004979_2_1_1"/>
<feature type="transmembrane region" description="Helical" evidence="7">
    <location>
        <begin position="399"/>
        <end position="420"/>
    </location>
</feature>
<feature type="transmembrane region" description="Helical" evidence="7">
    <location>
        <begin position="166"/>
        <end position="183"/>
    </location>
</feature>
<evidence type="ECO:0000256" key="5">
    <source>
        <dbReference type="ARBA" id="ARBA00022989"/>
    </source>
</evidence>
<dbReference type="KEGG" id="tpf:TPHA_0I03000"/>
<dbReference type="GO" id="GO:0006874">
    <property type="term" value="P:intracellular calcium ion homeostasis"/>
    <property type="evidence" value="ECO:0007669"/>
    <property type="project" value="EnsemblFungi"/>
</dbReference>
<dbReference type="AlphaFoldDB" id="G8BY23"/>
<dbReference type="InterPro" id="IPR044880">
    <property type="entry name" value="NCX_ion-bd_dom_sf"/>
</dbReference>
<proteinExistence type="inferred from homology"/>
<feature type="domain" description="Sodium/calcium exchanger membrane region" evidence="8">
    <location>
        <begin position="29"/>
        <end position="183"/>
    </location>
</feature>
<dbReference type="STRING" id="1071381.G8BY23"/>
<feature type="domain" description="Sodium/calcium exchanger membrane region" evidence="8">
    <location>
        <begin position="492"/>
        <end position="677"/>
    </location>
</feature>
<keyword evidence="10" id="KW-1185">Reference proteome</keyword>
<evidence type="ECO:0000313" key="9">
    <source>
        <dbReference type="EMBL" id="CCE64801.1"/>
    </source>
</evidence>
<dbReference type="GeneID" id="11534341"/>
<accession>G8BY23</accession>
<dbReference type="PANTHER" id="PTHR12266:SF0">
    <property type="entry name" value="MITOCHONDRIAL SODIUM_CALCIUM EXCHANGER PROTEIN"/>
    <property type="match status" value="1"/>
</dbReference>
<keyword evidence="6 7" id="KW-0472">Membrane</keyword>
<feature type="transmembrane region" description="Helical" evidence="7">
    <location>
        <begin position="12"/>
        <end position="37"/>
    </location>
</feature>
<dbReference type="InterPro" id="IPR004837">
    <property type="entry name" value="NaCa_Exmemb"/>
</dbReference>
<sequence length="683" mass="76665">MIWAFKLAHPKLLYEGATSLSFTFILSSSIQVIIYFILLGICASDYLCPSVASLSGSEESASSGVLAAVLLSWCNSSPDLFSNFMSWTSRSLDNDSNNKNFAALSVGEVLGACGIILCVVEGSIFMLMSFLDLNIMETQRKTILKDLGFTSVAILAMWYVCVMNKVTVFNCIVMIMIYVIYLTSKFIYKGQKKADNVEDEEEPYNLELSSQTSDEGIDAFTGHIRPNILTAMDFNNLLSVLESSNKSVDQEQLTTLEAAYDDNLNMDDMLDIPRRASTVPITEARYTDVPNFPNSAPETFQSYRDDPGHELMDDQYLHTFNMTVRSSKTKIMSKYKKNFFRMFLPHLMHFSQKSKIDAILSVITSPFVIILRLSCPQPLKIIDYDIDTKKYVYSKIDMAILFLQTLLSPLFSFFILSCIMSSNFSLFIWTIPILLSSLFIFLAVVYYRTIIAYNKFSIFTSPSFGDAVISDSSAERRIIEKLTGLLRILLLVICITNTILWISLIANALIEILEIYQNITGISEAILGLTIFAWGNSVSDLISNIAMCNLYKKQPDSNGQNLTDIATKFFMISCSSCVGSVMLNSMGGIGVSGLFSMIFIHKESHRFWLLRNIVLNESEDGFEVKFIVSCVALLIQVILLFLTFGGIKSSRDWIQSNKFGLGLTMCCLWALSTLINILLEIFI</sequence>
<name>G8BY23_TETPH</name>
<dbReference type="Pfam" id="PF01699">
    <property type="entry name" value="Na_Ca_ex"/>
    <property type="match status" value="2"/>
</dbReference>
<keyword evidence="5 7" id="KW-1133">Transmembrane helix</keyword>
<evidence type="ECO:0000259" key="8">
    <source>
        <dbReference type="Pfam" id="PF01699"/>
    </source>
</evidence>
<dbReference type="PANTHER" id="PTHR12266">
    <property type="entry name" value="NA+/CA2+ K+ INDEPENDENT EXCHANGER"/>
    <property type="match status" value="1"/>
</dbReference>
<dbReference type="RefSeq" id="XP_003687235.1">
    <property type="nucleotide sequence ID" value="XM_003687187.1"/>
</dbReference>
<feature type="transmembrane region" description="Helical" evidence="7">
    <location>
        <begin position="485"/>
        <end position="506"/>
    </location>
</feature>
<evidence type="ECO:0000256" key="2">
    <source>
        <dbReference type="ARBA" id="ARBA00008170"/>
    </source>
</evidence>
<dbReference type="EMBL" id="HE612864">
    <property type="protein sequence ID" value="CCE64801.1"/>
    <property type="molecule type" value="Genomic_DNA"/>
</dbReference>
<dbReference type="OMA" id="CASDYLC"/>
<dbReference type="GO" id="GO:0016020">
    <property type="term" value="C:membrane"/>
    <property type="evidence" value="ECO:0007669"/>
    <property type="project" value="UniProtKB-SubCell"/>
</dbReference>
<dbReference type="InterPro" id="IPR051359">
    <property type="entry name" value="CaCA_antiporter"/>
</dbReference>
<evidence type="ECO:0000256" key="6">
    <source>
        <dbReference type="ARBA" id="ARBA00023136"/>
    </source>
</evidence>
<evidence type="ECO:0000256" key="3">
    <source>
        <dbReference type="ARBA" id="ARBA00022448"/>
    </source>
</evidence>
<comment type="similarity">
    <text evidence="2">Belongs to the Ca(2+):cation antiporter (CaCA) (TC 2.A.19) family.</text>
</comment>
<feature type="transmembrane region" description="Helical" evidence="7">
    <location>
        <begin position="569"/>
        <end position="600"/>
    </location>
</feature>
<keyword evidence="3" id="KW-0813">Transport</keyword>